<evidence type="ECO:0000313" key="2">
    <source>
        <dbReference type="EMBL" id="PSK99219.1"/>
    </source>
</evidence>
<name>A0A2P8DPR9_9BACT</name>
<dbReference type="RefSeq" id="WP_106568908.1">
    <property type="nucleotide sequence ID" value="NZ_JAUVYL010000011.1"/>
</dbReference>
<protein>
    <submittedName>
        <fullName evidence="2">Type IX secretion system PorP/SprF family membrane protein</fullName>
    </submittedName>
</protein>
<evidence type="ECO:0000313" key="3">
    <source>
        <dbReference type="Proteomes" id="UP000240708"/>
    </source>
</evidence>
<dbReference type="AlphaFoldDB" id="A0A2P8DPR9"/>
<dbReference type="EMBL" id="PYGF01000017">
    <property type="protein sequence ID" value="PSK99219.1"/>
    <property type="molecule type" value="Genomic_DNA"/>
</dbReference>
<reference evidence="2 3" key="1">
    <citation type="submission" date="2018-03" db="EMBL/GenBank/DDBJ databases">
        <title>Genomic Encyclopedia of Archaeal and Bacterial Type Strains, Phase II (KMG-II): from individual species to whole genera.</title>
        <authorList>
            <person name="Goeker M."/>
        </authorList>
    </citation>
    <scope>NUCLEOTIDE SEQUENCE [LARGE SCALE GENOMIC DNA]</scope>
    <source>
        <strain evidence="2 3">DSM 28057</strain>
    </source>
</reference>
<keyword evidence="1" id="KW-0732">Signal</keyword>
<comment type="caution">
    <text evidence="2">The sequence shown here is derived from an EMBL/GenBank/DDBJ whole genome shotgun (WGS) entry which is preliminary data.</text>
</comment>
<evidence type="ECO:0000256" key="1">
    <source>
        <dbReference type="SAM" id="SignalP"/>
    </source>
</evidence>
<dbReference type="InterPro" id="IPR019861">
    <property type="entry name" value="PorP/SprF_Bacteroidetes"/>
</dbReference>
<keyword evidence="3" id="KW-1185">Reference proteome</keyword>
<feature type="signal peptide" evidence="1">
    <location>
        <begin position="1"/>
        <end position="19"/>
    </location>
</feature>
<gene>
    <name evidence="2" type="ORF">CLV48_1175</name>
</gene>
<dbReference type="NCBIfam" id="TIGR03519">
    <property type="entry name" value="T9SS_PorP_fam"/>
    <property type="match status" value="1"/>
</dbReference>
<dbReference type="Pfam" id="PF11751">
    <property type="entry name" value="PorP_SprF"/>
    <property type="match status" value="1"/>
</dbReference>
<feature type="chain" id="PRO_5015186488" evidence="1">
    <location>
        <begin position="20"/>
        <end position="342"/>
    </location>
</feature>
<accession>A0A2P8DPR9</accession>
<dbReference type="Proteomes" id="UP000240708">
    <property type="component" value="Unassembled WGS sequence"/>
</dbReference>
<sequence length="342" mass="38186">MKKMLFYFCFMAIVILGKAQDIQFSQFYAAPIFLNPAFAGSSEMSRFGVNYRNQWPGLDHSLNAYSAYFDHYLFNLNSGIGVIVNGMNETVAGLSTTEIGLAYSYRVQLGFNSFLRFGGQASYFSRDANMNQFIFESQIDRGSGAIGDFGGEQMGLDSRHRYFDYHFGMLFNNEFGWLGLSAHHITQPNISFIDDQISRWPMKISAHGGLKFDLSGGSVRNYMNSTQNQRELVLAFNYKHQDPFNQLDLGTQVNLQPIVFGIWYRGLPNIGNALPNNESLIGLVGVSLGNGLDIGYSYDFTLSRLGQANTGGAHEVSMRLSFLTGDAKQSGRKGSILPCFKY</sequence>
<proteinExistence type="predicted"/>
<dbReference type="OrthoDB" id="1186563at2"/>
<organism evidence="2 3">
    <name type="scientific">Cecembia rubra</name>
    <dbReference type="NCBI Taxonomy" id="1485585"/>
    <lineage>
        <taxon>Bacteria</taxon>
        <taxon>Pseudomonadati</taxon>
        <taxon>Bacteroidota</taxon>
        <taxon>Cytophagia</taxon>
        <taxon>Cytophagales</taxon>
        <taxon>Cyclobacteriaceae</taxon>
        <taxon>Cecembia</taxon>
    </lineage>
</organism>